<gene>
    <name evidence="1" type="ORF">Cgig2_013423</name>
</gene>
<dbReference type="Proteomes" id="UP001153076">
    <property type="component" value="Unassembled WGS sequence"/>
</dbReference>
<name>A0A9Q1JVH9_9CARY</name>
<proteinExistence type="predicted"/>
<evidence type="ECO:0000313" key="1">
    <source>
        <dbReference type="EMBL" id="KAJ8431724.1"/>
    </source>
</evidence>
<accession>A0A9Q1JVH9</accession>
<evidence type="ECO:0000313" key="2">
    <source>
        <dbReference type="Proteomes" id="UP001153076"/>
    </source>
</evidence>
<reference evidence="1" key="1">
    <citation type="submission" date="2022-04" db="EMBL/GenBank/DDBJ databases">
        <title>Carnegiea gigantea Genome sequencing and assembly v2.</title>
        <authorList>
            <person name="Copetti D."/>
            <person name="Sanderson M.J."/>
            <person name="Burquez A."/>
            <person name="Wojciechowski M.F."/>
        </authorList>
    </citation>
    <scope>NUCLEOTIDE SEQUENCE</scope>
    <source>
        <strain evidence="1">SGP5-SGP5p</strain>
        <tissue evidence="1">Aerial part</tissue>
    </source>
</reference>
<comment type="caution">
    <text evidence="1">The sequence shown here is derived from an EMBL/GenBank/DDBJ whole genome shotgun (WGS) entry which is preliminary data.</text>
</comment>
<sequence length="240" mass="27008">MGTNRSLDDKIRGAGALRKFMLELDAWRAQIQVVVENAGFGSFYSVLHGVVDLTYYFITRGAVEAHSLEDMIEMKEGIHLIDYVDHQGNYGPCLGRLMTNLVTNAETLILSLNIKVSREEGESTYVEIRLVPESECSELPFAPTFNGRTFVNFFSRHHPQADEKNGRAINNAFGHKALRILDGNESVDFCSNYHKTPYFIPHLPGPAFLCPGISSHSDDTKRTPTLNPFELQAPLEYFIH</sequence>
<keyword evidence="2" id="KW-1185">Reference proteome</keyword>
<dbReference type="EMBL" id="JAKOGI010000665">
    <property type="protein sequence ID" value="KAJ8431724.1"/>
    <property type="molecule type" value="Genomic_DNA"/>
</dbReference>
<dbReference type="AlphaFoldDB" id="A0A9Q1JVH9"/>
<organism evidence="1 2">
    <name type="scientific">Carnegiea gigantea</name>
    <dbReference type="NCBI Taxonomy" id="171969"/>
    <lineage>
        <taxon>Eukaryota</taxon>
        <taxon>Viridiplantae</taxon>
        <taxon>Streptophyta</taxon>
        <taxon>Embryophyta</taxon>
        <taxon>Tracheophyta</taxon>
        <taxon>Spermatophyta</taxon>
        <taxon>Magnoliopsida</taxon>
        <taxon>eudicotyledons</taxon>
        <taxon>Gunneridae</taxon>
        <taxon>Pentapetalae</taxon>
        <taxon>Caryophyllales</taxon>
        <taxon>Cactineae</taxon>
        <taxon>Cactaceae</taxon>
        <taxon>Cactoideae</taxon>
        <taxon>Echinocereeae</taxon>
        <taxon>Carnegiea</taxon>
    </lineage>
</organism>
<protein>
    <submittedName>
        <fullName evidence="1">Uncharacterized protein</fullName>
    </submittedName>
</protein>